<dbReference type="Proteomes" id="UP001152876">
    <property type="component" value="Unassembled WGS sequence"/>
</dbReference>
<evidence type="ECO:0000256" key="6">
    <source>
        <dbReference type="ARBA" id="ARBA00093781"/>
    </source>
</evidence>
<proteinExistence type="inferred from homology"/>
<evidence type="ECO:0000256" key="7">
    <source>
        <dbReference type="SAM" id="MobiDB-lite"/>
    </source>
</evidence>
<organism evidence="8 9">
    <name type="scientific">Hydrogenophaga taeniospiralis CCUG 15921</name>
    <dbReference type="NCBI Taxonomy" id="1281780"/>
    <lineage>
        <taxon>Bacteria</taxon>
        <taxon>Pseudomonadati</taxon>
        <taxon>Pseudomonadota</taxon>
        <taxon>Betaproteobacteria</taxon>
        <taxon>Burkholderiales</taxon>
        <taxon>Comamonadaceae</taxon>
        <taxon>Hydrogenophaga</taxon>
    </lineage>
</organism>
<keyword evidence="5" id="KW-0449">Lipoprotein</keyword>
<feature type="region of interest" description="Disordered" evidence="7">
    <location>
        <begin position="109"/>
        <end position="294"/>
    </location>
</feature>
<evidence type="ECO:0000256" key="3">
    <source>
        <dbReference type="ARBA" id="ARBA00023026"/>
    </source>
</evidence>
<gene>
    <name evidence="8" type="ORF">H010_24734</name>
</gene>
<feature type="compositionally biased region" description="Low complexity" evidence="7">
    <location>
        <begin position="276"/>
        <end position="289"/>
    </location>
</feature>
<accession>A0A9X4NX92</accession>
<comment type="similarity">
    <text evidence="6">Belongs to the MafA family.</text>
</comment>
<comment type="subcellular location">
    <subcellularLocation>
        <location evidence="1">Cell outer membrane</location>
        <topology evidence="1">Lipid-anchor</topology>
    </subcellularLocation>
</comment>
<keyword evidence="3" id="KW-0843">Virulence</keyword>
<evidence type="ECO:0000313" key="8">
    <source>
        <dbReference type="EMBL" id="MDG5978479.1"/>
    </source>
</evidence>
<protein>
    <submittedName>
        <fullName evidence="8">Uncharacterized protein</fullName>
    </submittedName>
</protein>
<evidence type="ECO:0000256" key="1">
    <source>
        <dbReference type="ARBA" id="ARBA00004459"/>
    </source>
</evidence>
<feature type="compositionally biased region" description="Low complexity" evidence="7">
    <location>
        <begin position="109"/>
        <end position="264"/>
    </location>
</feature>
<dbReference type="EMBL" id="AOGK01000043">
    <property type="protein sequence ID" value="MDG5978479.1"/>
    <property type="molecule type" value="Genomic_DNA"/>
</dbReference>
<sequence length="453" mass="46331">MLGLVALLALASCGTLTGIPAHGGGKRFATEQRLVSASIRAALKDIDVTALRGKRAALVFDLVADEGGGTLSGGRWTPGLLFSAGSVLSPVTTTSNAFQVFNLAESGGNYSNSGSSGGTTTVSTTLQSGSNTSSGSSTQQGSSSSNGSSTSDGSTSSSGTNTSSGSNTNTSNTTNTGTSSGGSTSTTGGTTTNSNFNQTDSSTNATTGSGTSTSSGTNTQNTTNTGSGTTTQDATSSGSGTNNNTGSNSGTSTTTSTSSNNGGSTTRGGFNSQRQTVSPTPSETTSVTEGTRREHTATLQYKGLGDYQNFNVPKSDASLLMGLVRNYLLFSGVIPTTPTDPSAEVLVYITVDIFGTVRSRFDALVYNNETVKAETSFEISAFDREGKLIMRPQVANRESQYREHYLMWAGPVTTNERVDQGQGLLVDFTDVDGSKASYNAAAPVERTHLLGKN</sequence>
<evidence type="ECO:0000256" key="4">
    <source>
        <dbReference type="ARBA" id="ARBA00023139"/>
    </source>
</evidence>
<keyword evidence="2" id="KW-0130">Cell adhesion</keyword>
<dbReference type="Pfam" id="PF26521">
    <property type="entry name" value="MAFA_adhesin"/>
    <property type="match status" value="2"/>
</dbReference>
<dbReference type="AlphaFoldDB" id="A0A9X4NX92"/>
<comment type="caution">
    <text evidence="8">The sequence shown here is derived from an EMBL/GenBank/DDBJ whole genome shotgun (WGS) entry which is preliminary data.</text>
</comment>
<evidence type="ECO:0000256" key="5">
    <source>
        <dbReference type="ARBA" id="ARBA00023288"/>
    </source>
</evidence>
<evidence type="ECO:0000313" key="9">
    <source>
        <dbReference type="Proteomes" id="UP001152876"/>
    </source>
</evidence>
<dbReference type="InterPro" id="IPR058802">
    <property type="entry name" value="MafA-like"/>
</dbReference>
<keyword evidence="9" id="KW-1185">Reference proteome</keyword>
<evidence type="ECO:0000256" key="2">
    <source>
        <dbReference type="ARBA" id="ARBA00022889"/>
    </source>
</evidence>
<reference evidence="8" key="1">
    <citation type="submission" date="2013-01" db="EMBL/GenBank/DDBJ databases">
        <title>Genome draft of Hydrogenophaga taeniospiralis 2K1.</title>
        <authorList>
            <person name="Gomila M."/>
            <person name="Lalucat J."/>
        </authorList>
    </citation>
    <scope>NUCLEOTIDE SEQUENCE</scope>
    <source>
        <strain evidence="8">CCUG 15921</strain>
    </source>
</reference>
<name>A0A9X4NX92_9BURK</name>
<keyword evidence="4" id="KW-0564">Palmitate</keyword>